<reference evidence="1" key="1">
    <citation type="journal article" date="2014" name="Int. J. Syst. Evol. Microbiol.">
        <title>Complete genome sequence of Corynebacterium casei LMG S-19264T (=DSM 44701T), isolated from a smear-ripened cheese.</title>
        <authorList>
            <consortium name="US DOE Joint Genome Institute (JGI-PGF)"/>
            <person name="Walter F."/>
            <person name="Albersmeier A."/>
            <person name="Kalinowski J."/>
            <person name="Ruckert C."/>
        </authorList>
    </citation>
    <scope>NUCLEOTIDE SEQUENCE</scope>
    <source>
        <strain evidence="1">CGMCC 1.15343</strain>
    </source>
</reference>
<sequence>MFLPRKTVCGVNIPPCNPIDQVRKSFLENLSAADVESWANNPDDNPTKDKIMADLVIFEFMFKQLDVYL</sequence>
<proteinExistence type="predicted"/>
<evidence type="ECO:0000313" key="2">
    <source>
        <dbReference type="Proteomes" id="UP000651668"/>
    </source>
</evidence>
<gene>
    <name evidence="1" type="ORF">GCM10011387_26200</name>
</gene>
<comment type="caution">
    <text evidence="1">The sequence shown here is derived from an EMBL/GenBank/DDBJ whole genome shotgun (WGS) entry which is preliminary data.</text>
</comment>
<reference evidence="1" key="2">
    <citation type="submission" date="2020-09" db="EMBL/GenBank/DDBJ databases">
        <authorList>
            <person name="Sun Q."/>
            <person name="Zhou Y."/>
        </authorList>
    </citation>
    <scope>NUCLEOTIDE SEQUENCE</scope>
    <source>
        <strain evidence="1">CGMCC 1.15343</strain>
    </source>
</reference>
<protein>
    <submittedName>
        <fullName evidence="1">Uncharacterized protein</fullName>
    </submittedName>
</protein>
<name>A0A916UGB0_9SPHI</name>
<organism evidence="1 2">
    <name type="scientific">Pedobacter quisquiliarum</name>
    <dbReference type="NCBI Taxonomy" id="1834438"/>
    <lineage>
        <taxon>Bacteria</taxon>
        <taxon>Pseudomonadati</taxon>
        <taxon>Bacteroidota</taxon>
        <taxon>Sphingobacteriia</taxon>
        <taxon>Sphingobacteriales</taxon>
        <taxon>Sphingobacteriaceae</taxon>
        <taxon>Pedobacter</taxon>
    </lineage>
</organism>
<accession>A0A916UGB0</accession>
<evidence type="ECO:0000313" key="1">
    <source>
        <dbReference type="EMBL" id="GGC71466.1"/>
    </source>
</evidence>
<keyword evidence="2" id="KW-1185">Reference proteome</keyword>
<dbReference type="AlphaFoldDB" id="A0A916UGB0"/>
<dbReference type="EMBL" id="BMIL01000009">
    <property type="protein sequence ID" value="GGC71466.1"/>
    <property type="molecule type" value="Genomic_DNA"/>
</dbReference>
<dbReference type="Proteomes" id="UP000651668">
    <property type="component" value="Unassembled WGS sequence"/>
</dbReference>